<dbReference type="GeneID" id="29004018"/>
<dbReference type="Pfam" id="PF22586">
    <property type="entry name" value="ANCHR-like_BBOX"/>
    <property type="match status" value="1"/>
</dbReference>
<evidence type="ECO:0000313" key="2">
    <source>
        <dbReference type="EMBL" id="OAD76205.1"/>
    </source>
</evidence>
<dbReference type="OrthoDB" id="5407799at2759"/>
<dbReference type="STRING" id="763407.A0A162XQT5"/>
<dbReference type="InParanoid" id="A0A162XQT5"/>
<dbReference type="EMBL" id="KV440976">
    <property type="protein sequence ID" value="OAD76205.1"/>
    <property type="molecule type" value="Genomic_DNA"/>
</dbReference>
<proteinExistence type="predicted"/>
<dbReference type="PANTHER" id="PTHR46603:SF1">
    <property type="entry name" value="ABSCISSION_NOCUT CHECKPOINT REGULATOR"/>
    <property type="match status" value="1"/>
</dbReference>
<reference evidence="3" key="1">
    <citation type="submission" date="2015-06" db="EMBL/GenBank/DDBJ databases">
        <title>Expansion of signal transduction pathways in fungi by whole-genome duplication.</title>
        <authorList>
            <consortium name="DOE Joint Genome Institute"/>
            <person name="Corrochano L.M."/>
            <person name="Kuo A."/>
            <person name="Marcet-Houben M."/>
            <person name="Polaino S."/>
            <person name="Salamov A."/>
            <person name="Villalobos J.M."/>
            <person name="Alvarez M.I."/>
            <person name="Avalos J."/>
            <person name="Benito E.P."/>
            <person name="Benoit I."/>
            <person name="Burger G."/>
            <person name="Camino L.P."/>
            <person name="Canovas D."/>
            <person name="Cerda-Olmedo E."/>
            <person name="Cheng J.-F."/>
            <person name="Dominguez A."/>
            <person name="Elias M."/>
            <person name="Eslava A.P."/>
            <person name="Glaser F."/>
            <person name="Grimwood J."/>
            <person name="Gutierrez G."/>
            <person name="Heitman J."/>
            <person name="Henrissat B."/>
            <person name="Iturriaga E.A."/>
            <person name="Lang B.F."/>
            <person name="Lavin J.L."/>
            <person name="Lee S."/>
            <person name="Li W."/>
            <person name="Lindquist E."/>
            <person name="Lopez-Garcia S."/>
            <person name="Luque E.M."/>
            <person name="Marcos A.T."/>
            <person name="Martin J."/>
            <person name="McCluskey K."/>
            <person name="Medina H.R."/>
            <person name="Miralles-Duran A."/>
            <person name="Miyazaki A."/>
            <person name="Munoz-Torres E."/>
            <person name="Oguiza J.A."/>
            <person name="Ohm R."/>
            <person name="Olmedo M."/>
            <person name="Orejas M."/>
            <person name="Ortiz-Castellanos L."/>
            <person name="Pisabarro A.G."/>
            <person name="Rodriguez-Romero J."/>
            <person name="Ruiz-Herrera J."/>
            <person name="Ruiz-Vazquez R."/>
            <person name="Sanz C."/>
            <person name="Schackwitz W."/>
            <person name="Schmutz J."/>
            <person name="Shahriari M."/>
            <person name="Shelest E."/>
            <person name="Silva-Franco F."/>
            <person name="Soanes D."/>
            <person name="Syed K."/>
            <person name="Tagua V.G."/>
            <person name="Talbot N.J."/>
            <person name="Thon M."/>
            <person name="De vries R.P."/>
            <person name="Wiebenga A."/>
            <person name="Yadav J.S."/>
            <person name="Braun E.L."/>
            <person name="Baker S."/>
            <person name="Garre V."/>
            <person name="Horwitz B."/>
            <person name="Torres-Martinez S."/>
            <person name="Idnurm A."/>
            <person name="Herrera-Estrella A."/>
            <person name="Gabaldon T."/>
            <person name="Grigoriev I.V."/>
        </authorList>
    </citation>
    <scope>NUCLEOTIDE SEQUENCE [LARGE SCALE GENOMIC DNA]</scope>
    <source>
        <strain evidence="3">NRRL 1555(-)</strain>
    </source>
</reference>
<feature type="region of interest" description="Disordered" evidence="1">
    <location>
        <begin position="169"/>
        <end position="194"/>
    </location>
</feature>
<accession>A0A162XQT5</accession>
<dbReference type="AlphaFoldDB" id="A0A162XQT5"/>
<feature type="region of interest" description="Disordered" evidence="1">
    <location>
        <begin position="1"/>
        <end position="27"/>
    </location>
</feature>
<dbReference type="RefSeq" id="XP_018294245.1">
    <property type="nucleotide sequence ID" value="XM_018443112.1"/>
</dbReference>
<dbReference type="PANTHER" id="PTHR46603">
    <property type="entry name" value="ABSCISSION/NOCUT CHECKPOINT REGULATOR"/>
    <property type="match status" value="1"/>
</dbReference>
<feature type="compositionally biased region" description="Polar residues" evidence="1">
    <location>
        <begin position="169"/>
        <end position="181"/>
    </location>
</feature>
<evidence type="ECO:0000313" key="3">
    <source>
        <dbReference type="Proteomes" id="UP000077315"/>
    </source>
</evidence>
<dbReference type="CDD" id="cd19817">
    <property type="entry name" value="Bbox1_ANCHR-like"/>
    <property type="match status" value="1"/>
</dbReference>
<keyword evidence="3" id="KW-1185">Reference proteome</keyword>
<evidence type="ECO:0000256" key="1">
    <source>
        <dbReference type="SAM" id="MobiDB-lite"/>
    </source>
</evidence>
<dbReference type="VEuPathDB" id="FungiDB:PHYBLDRAFT_76016"/>
<gene>
    <name evidence="2" type="ORF">PHYBLDRAFT_76016</name>
</gene>
<name>A0A162XQT5_PHYB8</name>
<dbReference type="SUPFAM" id="SSF57845">
    <property type="entry name" value="B-box zinc-binding domain"/>
    <property type="match status" value="1"/>
</dbReference>
<dbReference type="InterPro" id="IPR044553">
    <property type="entry name" value="Bbox1_ANCHR"/>
</dbReference>
<dbReference type="Proteomes" id="UP000077315">
    <property type="component" value="Unassembled WGS sequence"/>
</dbReference>
<organism evidence="2 3">
    <name type="scientific">Phycomyces blakesleeanus (strain ATCC 8743b / DSM 1359 / FGSC 10004 / NBRC 33097 / NRRL 1555)</name>
    <dbReference type="NCBI Taxonomy" id="763407"/>
    <lineage>
        <taxon>Eukaryota</taxon>
        <taxon>Fungi</taxon>
        <taxon>Fungi incertae sedis</taxon>
        <taxon>Mucoromycota</taxon>
        <taxon>Mucoromycotina</taxon>
        <taxon>Mucoromycetes</taxon>
        <taxon>Mucorales</taxon>
        <taxon>Phycomycetaceae</taxon>
        <taxon>Phycomyces</taxon>
    </lineage>
</organism>
<protein>
    <submittedName>
        <fullName evidence="2">Uncharacterized protein</fullName>
    </submittedName>
</protein>
<sequence length="260" mass="29032">MSQGNDDDFTNRIAKLVGSNDTKPLPSDAELANRFSKVFSSQPVAKQAKFDYHIPNNLANDDEDVEKLLSELDLLNDSDNDGLLDDDLLASLTSPEDQKAQKEKLNQLEAAFLGTHSAETGLEDESHTLIRRIQEESALDEKYATFAKKRDEDLKKRYEALQQGCNFSPANSGEVSSASNFKKQENSGKPRGSVPAALTMDEIYNETDDWCCMCNDDASLICKGCDNDKYCKSCFYEGHRGEMADYEATLHVAKEWSKTK</sequence>